<feature type="domain" description="LysM" evidence="4">
    <location>
        <begin position="154"/>
        <end position="198"/>
    </location>
</feature>
<dbReference type="AlphaFoldDB" id="I4A1Z2"/>
<dbReference type="SUPFAM" id="SSF54106">
    <property type="entry name" value="LysM domain"/>
    <property type="match status" value="4"/>
</dbReference>
<dbReference type="HOGENOM" id="CLU_028261_0_0_10"/>
<dbReference type="SUPFAM" id="SSF53822">
    <property type="entry name" value="Periplasmic binding protein-like I"/>
    <property type="match status" value="1"/>
</dbReference>
<dbReference type="PANTHER" id="PTHR33734:SF22">
    <property type="entry name" value="MEMBRANE-BOUND LYTIC MUREIN TRANSGLYCOSYLASE D"/>
    <property type="match status" value="1"/>
</dbReference>
<accession>I4A1Z2</accession>
<dbReference type="PANTHER" id="PTHR33734">
    <property type="entry name" value="LYSM DOMAIN-CONTAINING GPI-ANCHORED PROTEIN 2"/>
    <property type="match status" value="1"/>
</dbReference>
<dbReference type="Gene3D" id="3.10.350.10">
    <property type="entry name" value="LysM domain"/>
    <property type="match status" value="4"/>
</dbReference>
<dbReference type="STRING" id="867902.Ornrh_1827"/>
<dbReference type="InterPro" id="IPR018392">
    <property type="entry name" value="LysM"/>
</dbReference>
<dbReference type="SMART" id="SM00257">
    <property type="entry name" value="LysM"/>
    <property type="match status" value="4"/>
</dbReference>
<evidence type="ECO:0000313" key="5">
    <source>
        <dbReference type="EMBL" id="AFL97976.1"/>
    </source>
</evidence>
<feature type="signal peptide" evidence="3">
    <location>
        <begin position="1"/>
        <end position="18"/>
    </location>
</feature>
<protein>
    <submittedName>
        <fullName evidence="5">ABC-type branched-chain amino acid transport system, periplasmic component</fullName>
    </submittedName>
</protein>
<dbReference type="EMBL" id="CP003283">
    <property type="protein sequence ID" value="AFL97976.1"/>
    <property type="molecule type" value="Genomic_DNA"/>
</dbReference>
<name>I4A1Z2_ORNRL</name>
<dbReference type="InterPro" id="IPR036779">
    <property type="entry name" value="LysM_dom_sf"/>
</dbReference>
<dbReference type="RefSeq" id="WP_014791498.1">
    <property type="nucleotide sequence ID" value="NC_018016.1"/>
</dbReference>
<dbReference type="KEGG" id="orh:Ornrh_1827"/>
<dbReference type="eggNOG" id="COG1388">
    <property type="taxonomic scope" value="Bacteria"/>
</dbReference>
<reference evidence="5 6" key="1">
    <citation type="submission" date="2012-06" db="EMBL/GenBank/DDBJ databases">
        <title>The complete genome of Ornithobacterium rhinotracheale DSM 15997.</title>
        <authorList>
            <consortium name="US DOE Joint Genome Institute (JGI-PGF)"/>
            <person name="Lucas S."/>
            <person name="Copeland A."/>
            <person name="Lapidus A."/>
            <person name="Goodwin L."/>
            <person name="Pitluck S."/>
            <person name="Peters L."/>
            <person name="Mikhailova N."/>
            <person name="Teshima H."/>
            <person name="Kyrpides N."/>
            <person name="Mavromatis K."/>
            <person name="Pagani I."/>
            <person name="Ivanova N."/>
            <person name="Ovchinnikova G."/>
            <person name="Zeytun A."/>
            <person name="Detter J.C."/>
            <person name="Han C."/>
            <person name="Land M."/>
            <person name="Hauser L."/>
            <person name="Markowitz V."/>
            <person name="Cheng J.-F."/>
            <person name="Hugenholtz P."/>
            <person name="Woyke T."/>
            <person name="Wu D."/>
            <person name="Lang E."/>
            <person name="Kopitz M."/>
            <person name="Brambilla E."/>
            <person name="Klenk H.-P."/>
            <person name="Eisen J.A."/>
        </authorList>
    </citation>
    <scope>NUCLEOTIDE SEQUENCE [LARGE SCALE GENOMIC DNA]</scope>
    <source>
        <strain evidence="6">ATCC 51463 / DSM 15997 / CCUG 23171 / LMG 9086</strain>
    </source>
</reference>
<proteinExistence type="inferred from homology"/>
<dbReference type="GO" id="GO:0008932">
    <property type="term" value="F:lytic endotransglycosylase activity"/>
    <property type="evidence" value="ECO:0007669"/>
    <property type="project" value="TreeGrafter"/>
</dbReference>
<gene>
    <name evidence="5" type="ordered locus">Ornrh_1827</name>
</gene>
<evidence type="ECO:0000313" key="6">
    <source>
        <dbReference type="Proteomes" id="UP000006051"/>
    </source>
</evidence>
<dbReference type="Pfam" id="PF13458">
    <property type="entry name" value="Peripla_BP_6"/>
    <property type="match status" value="1"/>
</dbReference>
<dbReference type="Pfam" id="PF01476">
    <property type="entry name" value="LysM"/>
    <property type="match status" value="4"/>
</dbReference>
<evidence type="ECO:0000256" key="2">
    <source>
        <dbReference type="ARBA" id="ARBA00022729"/>
    </source>
</evidence>
<dbReference type="Proteomes" id="UP000006051">
    <property type="component" value="Chromosome"/>
</dbReference>
<dbReference type="CDD" id="cd00118">
    <property type="entry name" value="LysM"/>
    <property type="match status" value="4"/>
</dbReference>
<dbReference type="Gene3D" id="3.40.50.2300">
    <property type="match status" value="2"/>
</dbReference>
<dbReference type="GeneID" id="71569880"/>
<keyword evidence="2 3" id="KW-0732">Signal</keyword>
<evidence type="ECO:0000256" key="3">
    <source>
        <dbReference type="SAM" id="SignalP"/>
    </source>
</evidence>
<feature type="domain" description="LysM" evidence="4">
    <location>
        <begin position="21"/>
        <end position="65"/>
    </location>
</feature>
<feature type="domain" description="LysM" evidence="4">
    <location>
        <begin position="93"/>
        <end position="137"/>
    </location>
</feature>
<dbReference type="PROSITE" id="PS51782">
    <property type="entry name" value="LYSM"/>
    <property type="match status" value="3"/>
</dbReference>
<evidence type="ECO:0000259" key="4">
    <source>
        <dbReference type="PROSITE" id="PS51782"/>
    </source>
</evidence>
<dbReference type="eggNOG" id="COG0683">
    <property type="taxonomic scope" value="Bacteria"/>
</dbReference>
<dbReference type="InterPro" id="IPR028082">
    <property type="entry name" value="Peripla_BP_I"/>
</dbReference>
<dbReference type="CDD" id="cd06268">
    <property type="entry name" value="PBP1_ABC_transporter_LIVBP-like"/>
    <property type="match status" value="1"/>
</dbReference>
<feature type="chain" id="PRO_5003685420" evidence="3">
    <location>
        <begin position="19"/>
        <end position="636"/>
    </location>
</feature>
<evidence type="ECO:0000256" key="1">
    <source>
        <dbReference type="ARBA" id="ARBA00010062"/>
    </source>
</evidence>
<comment type="similarity">
    <text evidence="1">Belongs to the leucine-binding protein family.</text>
</comment>
<keyword evidence="6" id="KW-1185">Reference proteome</keyword>
<organism evidence="5 6">
    <name type="scientific">Ornithobacterium rhinotracheale (strain ATCC 51463 / DSM 15997 / CCUG 23171 / CIP 104009 / LMG 9086)</name>
    <dbReference type="NCBI Taxonomy" id="867902"/>
    <lineage>
        <taxon>Bacteria</taxon>
        <taxon>Pseudomonadati</taxon>
        <taxon>Bacteroidota</taxon>
        <taxon>Flavobacteriia</taxon>
        <taxon>Flavobacteriales</taxon>
        <taxon>Weeksellaceae</taxon>
        <taxon>Ornithobacterium</taxon>
    </lineage>
</organism>
<dbReference type="InterPro" id="IPR028081">
    <property type="entry name" value="Leu-bd"/>
</dbReference>
<sequence length="636" mass="71415">MKKFFVSLSLAFMSLAFAQEMKHSVQPKETIYGISKKYGVTQQQLKNANPFLNSRGLQVGDVLVIPSKNNAKTDVLEVQETVLVQDSEDENFYYIVIKPKESVYRLAKKYKVSQETINSLNPFIKERGLQVGDVVRVPKKDSPSVTSSKPTVEGLYHVKAGDTVYSIAQANGVSEADIYAANKKVQVEGLRAGSYIRIPDTHTANKVTIEKNWFKYKVGKNETVFSILAKYDITLEELLENNPDLKDLQPGMVILVPVQKGANIKTYAEVSNQKESVKSVQAEKDGEINLALMLPFYLNAPEHYTGERKVAQDFYKGARVALDELIKSGKKINIKIVDAQNDPAILSSFYNSPEIDKYDAIIGPFYQDMLEFTAQRLEKKGIPVFSPVVSSDRLSAYSNMYMATPRDEHAADILVAEIVKKYRGEKIKILTTKEEQKIADYLSAELADNLKKANIEIVYSPDNLALVEEKKSVQSNNGGVAEVIKFQPEIAILASENNWLGNQFVKTITSQSPEDITGFSLYFVTALDVFDASNARNVEALKKIGFTYTSSRMINSYGANEKRILQAFEDKYCEKPTKYMAIGYDVVYDVVDRMDKNGKITDAKRSETRLSSKFGYDKAENGKAKINKEIRVIRLN</sequence>